<dbReference type="SUPFAM" id="SSF53187">
    <property type="entry name" value="Zn-dependent exopeptidases"/>
    <property type="match status" value="1"/>
</dbReference>
<dbReference type="InterPro" id="IPR011650">
    <property type="entry name" value="Peptidase_M20_dimer"/>
</dbReference>
<evidence type="ECO:0000256" key="1">
    <source>
        <dbReference type="ARBA" id="ARBA00022723"/>
    </source>
</evidence>
<dbReference type="RefSeq" id="WP_123048606.1">
    <property type="nucleotide sequence ID" value="NZ_PTJO01000005.1"/>
</dbReference>
<dbReference type="Gene3D" id="3.40.630.10">
    <property type="entry name" value="Zn peptidases"/>
    <property type="match status" value="1"/>
</dbReference>
<keyword evidence="2" id="KW-0378">Hydrolase</keyword>
<name>A0A3M8K624_9CORY</name>
<dbReference type="Proteomes" id="UP000266975">
    <property type="component" value="Unassembled WGS sequence"/>
</dbReference>
<keyword evidence="6" id="KW-1185">Reference proteome</keyword>
<dbReference type="Pfam" id="PF01546">
    <property type="entry name" value="Peptidase_M20"/>
    <property type="match status" value="1"/>
</dbReference>
<dbReference type="GO" id="GO:0009014">
    <property type="term" value="F:succinyl-diaminopimelate desuccinylase activity"/>
    <property type="evidence" value="ECO:0007669"/>
    <property type="project" value="UniProtKB-UniRule"/>
</dbReference>
<evidence type="ECO:0000256" key="2">
    <source>
        <dbReference type="ARBA" id="ARBA00022801"/>
    </source>
</evidence>
<dbReference type="EC" id="3.5.1.18" evidence="3"/>
<dbReference type="EMBL" id="PTJO01000005">
    <property type="protein sequence ID" value="RNE48677.1"/>
    <property type="molecule type" value="Genomic_DNA"/>
</dbReference>
<dbReference type="InterPro" id="IPR010174">
    <property type="entry name" value="Succinyl-DAP_deSuclase_DapE"/>
</dbReference>
<dbReference type="OrthoDB" id="7055905at2"/>
<evidence type="ECO:0000256" key="3">
    <source>
        <dbReference type="NCBIfam" id="TIGR01900"/>
    </source>
</evidence>
<evidence type="ECO:0000259" key="4">
    <source>
        <dbReference type="Pfam" id="PF07687"/>
    </source>
</evidence>
<evidence type="ECO:0000313" key="6">
    <source>
        <dbReference type="Proteomes" id="UP000266975"/>
    </source>
</evidence>
<dbReference type="Gene3D" id="3.30.70.360">
    <property type="match status" value="1"/>
</dbReference>
<dbReference type="AlphaFoldDB" id="A0A3M8K624"/>
<dbReference type="InterPro" id="IPR002933">
    <property type="entry name" value="Peptidase_M20"/>
</dbReference>
<sequence length="361" mass="38443">MRLDLTSDPVDLTAALVDIPSPSHHEQEIADTVEHALHGLSGVEVIRHGNTVAARTNRGLGSRVILAGHTDTVPVADNLPHRLSEGVMHGCGTVDMKSGMAVYLHNFAVLAQSPELAHDLTVIAYDCEEVDGRFNGLGQLAAAHPEWVHGDLALLGEPSGAMIEAGCQGSLRVRVTATGVRAHSARSWLGDNAAHKLAAVIGRIADYQPREVDIDGCLYREGINVVKLESFVATNSIPDEASMLVNYRFAPDRTGPDAQQHLQEVLDLGADMTLEVDDLALAALPGLHQPAAAALVKAVGGNVRAKFGWTDVSRFAELGIPAVNFGPGDPGFAHKRDEQLPVDQVGLVSDQLHKFLVSQPE</sequence>
<dbReference type="GO" id="GO:0006526">
    <property type="term" value="P:L-arginine biosynthetic process"/>
    <property type="evidence" value="ECO:0007669"/>
    <property type="project" value="TreeGrafter"/>
</dbReference>
<dbReference type="NCBIfam" id="TIGR01900">
    <property type="entry name" value="dapE-gram_pos"/>
    <property type="match status" value="1"/>
</dbReference>
<dbReference type="PANTHER" id="PTHR43808:SF31">
    <property type="entry name" value="N-ACETYL-L-CITRULLINE DEACETYLASE"/>
    <property type="match status" value="1"/>
</dbReference>
<dbReference type="InterPro" id="IPR036264">
    <property type="entry name" value="Bact_exopeptidase_dim_dom"/>
</dbReference>
<gene>
    <name evidence="5" type="ORF">C5L39_08150</name>
</gene>
<dbReference type="PANTHER" id="PTHR43808">
    <property type="entry name" value="ACETYLORNITHINE DEACETYLASE"/>
    <property type="match status" value="1"/>
</dbReference>
<dbReference type="Pfam" id="PF07687">
    <property type="entry name" value="M20_dimer"/>
    <property type="match status" value="1"/>
</dbReference>
<feature type="domain" description="Peptidase M20 dimerisation" evidence="4">
    <location>
        <begin position="168"/>
        <end position="267"/>
    </location>
</feature>
<reference evidence="5 6" key="1">
    <citation type="submission" date="2018-02" db="EMBL/GenBank/DDBJ databases">
        <title>Corynebacterium alimpuense sp. nov., a marine obligate actinomycete isolated from sediments of Valparaiso bay, Chile.</title>
        <authorList>
            <person name="Claverias F."/>
            <person name="Gonzales-Siles L."/>
            <person name="Salva-Serra F."/>
            <person name="Inganaes E."/>
            <person name="Molin K."/>
            <person name="Cumsille A."/>
            <person name="Undabarrena A."/>
            <person name="Couve E."/>
            <person name="Moore E.R.B."/>
            <person name="Gomila M."/>
            <person name="Camara B."/>
        </authorList>
    </citation>
    <scope>NUCLEOTIDE SEQUENCE [LARGE SCALE GENOMIC DNA]</scope>
    <source>
        <strain evidence="5 6">CCUG 69366</strain>
    </source>
</reference>
<proteinExistence type="predicted"/>
<evidence type="ECO:0000313" key="5">
    <source>
        <dbReference type="EMBL" id="RNE48677.1"/>
    </source>
</evidence>
<organism evidence="5 6">
    <name type="scientific">Corynebacterium alimapuense</name>
    <dbReference type="NCBI Taxonomy" id="1576874"/>
    <lineage>
        <taxon>Bacteria</taxon>
        <taxon>Bacillati</taxon>
        <taxon>Actinomycetota</taxon>
        <taxon>Actinomycetes</taxon>
        <taxon>Mycobacteriales</taxon>
        <taxon>Corynebacteriaceae</taxon>
        <taxon>Corynebacterium</taxon>
    </lineage>
</organism>
<dbReference type="SUPFAM" id="SSF55031">
    <property type="entry name" value="Bacterial exopeptidase dimerisation domain"/>
    <property type="match status" value="1"/>
</dbReference>
<comment type="caution">
    <text evidence="5">The sequence shown here is derived from an EMBL/GenBank/DDBJ whole genome shotgun (WGS) entry which is preliminary data.</text>
</comment>
<accession>A0A3M8K624</accession>
<dbReference type="GO" id="GO:0008777">
    <property type="term" value="F:acetylornithine deacetylase activity"/>
    <property type="evidence" value="ECO:0007669"/>
    <property type="project" value="TreeGrafter"/>
</dbReference>
<dbReference type="GO" id="GO:0046872">
    <property type="term" value="F:metal ion binding"/>
    <property type="evidence" value="ECO:0007669"/>
    <property type="project" value="UniProtKB-KW"/>
</dbReference>
<dbReference type="GO" id="GO:0009089">
    <property type="term" value="P:lysine biosynthetic process via diaminopimelate"/>
    <property type="evidence" value="ECO:0007669"/>
    <property type="project" value="UniProtKB-UniRule"/>
</dbReference>
<protein>
    <recommendedName>
        <fullName evidence="3">Succinyl-diaminopimelate desuccinylase</fullName>
        <ecNumber evidence="3">3.5.1.18</ecNumber>
    </recommendedName>
</protein>
<dbReference type="InterPro" id="IPR050072">
    <property type="entry name" value="Peptidase_M20A"/>
</dbReference>
<keyword evidence="1" id="KW-0479">Metal-binding</keyword>